<accession>A0A326U3Y3</accession>
<dbReference type="SUPFAM" id="SSF53474">
    <property type="entry name" value="alpha/beta-Hydrolases"/>
    <property type="match status" value="1"/>
</dbReference>
<dbReference type="RefSeq" id="WP_111324256.1">
    <property type="nucleotide sequence ID" value="NZ_BIFX01000001.1"/>
</dbReference>
<reference evidence="1 2" key="1">
    <citation type="submission" date="2018-06" db="EMBL/GenBank/DDBJ databases">
        <title>Genomic Encyclopedia of Archaeal and Bacterial Type Strains, Phase II (KMG-II): from individual species to whole genera.</title>
        <authorList>
            <person name="Goeker M."/>
        </authorList>
    </citation>
    <scope>NUCLEOTIDE SEQUENCE [LARGE SCALE GENOMIC DNA]</scope>
    <source>
        <strain evidence="1 2">ATCC BAA-1881</strain>
    </source>
</reference>
<comment type="caution">
    <text evidence="1">The sequence shown here is derived from an EMBL/GenBank/DDBJ whole genome shotgun (WGS) entry which is preliminary data.</text>
</comment>
<gene>
    <name evidence="1" type="ORF">EI42_03911</name>
</gene>
<keyword evidence="2" id="KW-1185">Reference proteome</keyword>
<sequence>MQRQVWITNDTFHADVQYIETLWKRHSLKKLDLPLIDIGQGMPLVFVPILEHLEFVYARQVRSLSQTRRVVLYRRRETRQPPAISLQERAEELREVLDSLYIDRADLAGHGDAAMVLLTFALRYPQRCRSLIIISQGADYQISPHPLIWLLHELLLRLPIEGIVPTSLLQRTVINYITSCAKENTTAPALPRRLIEEQFHKIQLWPLVYKYSILPVIHTFDIREQLAALSTPVLLINRADDALAPEAKTAWMAQQLPDCRAYHVVPGRERFFLYSQAEVVTPLLHHFLEQVDHIGEGKAV</sequence>
<dbReference type="Gene3D" id="3.40.50.1820">
    <property type="entry name" value="alpha/beta hydrolase"/>
    <property type="match status" value="1"/>
</dbReference>
<evidence type="ECO:0000313" key="1">
    <source>
        <dbReference type="EMBL" id="PZW26331.1"/>
    </source>
</evidence>
<dbReference type="PANTHER" id="PTHR43433:SF5">
    <property type="entry name" value="AB HYDROLASE-1 DOMAIN-CONTAINING PROTEIN"/>
    <property type="match status" value="1"/>
</dbReference>
<organism evidence="1 2">
    <name type="scientific">Thermosporothrix hazakensis</name>
    <dbReference type="NCBI Taxonomy" id="644383"/>
    <lineage>
        <taxon>Bacteria</taxon>
        <taxon>Bacillati</taxon>
        <taxon>Chloroflexota</taxon>
        <taxon>Ktedonobacteria</taxon>
        <taxon>Ktedonobacterales</taxon>
        <taxon>Thermosporotrichaceae</taxon>
        <taxon>Thermosporothrix</taxon>
    </lineage>
</organism>
<dbReference type="PANTHER" id="PTHR43433">
    <property type="entry name" value="HYDROLASE, ALPHA/BETA FOLD FAMILY PROTEIN"/>
    <property type="match status" value="1"/>
</dbReference>
<proteinExistence type="predicted"/>
<dbReference type="OrthoDB" id="145066at2"/>
<dbReference type="InterPro" id="IPR029058">
    <property type="entry name" value="AB_hydrolase_fold"/>
</dbReference>
<dbReference type="EMBL" id="QKUF01000015">
    <property type="protein sequence ID" value="PZW26331.1"/>
    <property type="molecule type" value="Genomic_DNA"/>
</dbReference>
<name>A0A326U3Y3_THEHA</name>
<protein>
    <submittedName>
        <fullName evidence="1">Pimeloyl-ACP methyl ester carboxylesterase</fullName>
    </submittedName>
</protein>
<dbReference type="Proteomes" id="UP000248806">
    <property type="component" value="Unassembled WGS sequence"/>
</dbReference>
<dbReference type="AlphaFoldDB" id="A0A326U3Y3"/>
<dbReference type="InterPro" id="IPR050471">
    <property type="entry name" value="AB_hydrolase"/>
</dbReference>
<evidence type="ECO:0000313" key="2">
    <source>
        <dbReference type="Proteomes" id="UP000248806"/>
    </source>
</evidence>